<comment type="similarity">
    <text evidence="1">Belongs to the glycosyltransferase 2 family.</text>
</comment>
<organism evidence="6 7">
    <name type="scientific">Candidatus Collierbacteria bacterium GW2011_GWB2_44_22</name>
    <dbReference type="NCBI Taxonomy" id="1618387"/>
    <lineage>
        <taxon>Bacteria</taxon>
        <taxon>Candidatus Collieribacteriota</taxon>
    </lineage>
</organism>
<dbReference type="Gene3D" id="3.90.550.10">
    <property type="entry name" value="Spore Coat Polysaccharide Biosynthesis Protein SpsA, Chain A"/>
    <property type="match status" value="1"/>
</dbReference>
<dbReference type="GO" id="GO:0016757">
    <property type="term" value="F:glycosyltransferase activity"/>
    <property type="evidence" value="ECO:0007669"/>
    <property type="project" value="UniProtKB-KW"/>
</dbReference>
<dbReference type="AlphaFoldDB" id="A0A0G1HZR2"/>
<dbReference type="Proteomes" id="UP000034006">
    <property type="component" value="Unassembled WGS sequence"/>
</dbReference>
<protein>
    <submittedName>
        <fullName evidence="6">Glycosyl transferase family 2</fullName>
    </submittedName>
</protein>
<dbReference type="PANTHER" id="PTHR43179:SF12">
    <property type="entry name" value="GALACTOFURANOSYLTRANSFERASE GLFT2"/>
    <property type="match status" value="1"/>
</dbReference>
<keyword evidence="3 6" id="KW-0808">Transferase</keyword>
<evidence type="ECO:0000256" key="2">
    <source>
        <dbReference type="ARBA" id="ARBA00022676"/>
    </source>
</evidence>
<accession>A0A0G1HZR2</accession>
<feature type="transmembrane region" description="Helical" evidence="4">
    <location>
        <begin position="277"/>
        <end position="295"/>
    </location>
</feature>
<name>A0A0G1HZR2_9BACT</name>
<keyword evidence="2" id="KW-0328">Glycosyltransferase</keyword>
<evidence type="ECO:0000313" key="6">
    <source>
        <dbReference type="EMBL" id="KKT52485.1"/>
    </source>
</evidence>
<dbReference type="SUPFAM" id="SSF53448">
    <property type="entry name" value="Nucleotide-diphospho-sugar transferases"/>
    <property type="match status" value="1"/>
</dbReference>
<dbReference type="STRING" id="1618387.UW44_C0001G0037"/>
<sequence>MTLSIVITTRNRYEDLIRCVKSLSLSSLPTQTELIIVDDFSSDRTRNISDATLKQSSIPGTIVHNREQYMMVKSRNEGAKKAKGELILFVDDDNIVDREMIKNLVGFANEHPKIGIIGPSMYYSNGEKYLDFQKINLFTGKTTGYVDNSRSHTCNSDGVPNVFLIKKSVFEKCGYFDEQMVQTFTEPDFALNAKKHSIGCVILKSAKTYHQTSKEDNFKPRSLGGMFRQKAYCLMRNRTVIVSRYGGLTQKAVYLIIFSWFWPVIYSLLVLKQLNFSLIKFYWLGFLDGITYLLTGKLKWSYHD</sequence>
<evidence type="ECO:0000313" key="7">
    <source>
        <dbReference type="Proteomes" id="UP000034006"/>
    </source>
</evidence>
<dbReference type="InterPro" id="IPR029044">
    <property type="entry name" value="Nucleotide-diphossugar_trans"/>
</dbReference>
<feature type="domain" description="Glycosyltransferase 2-like" evidence="5">
    <location>
        <begin position="4"/>
        <end position="170"/>
    </location>
</feature>
<dbReference type="InterPro" id="IPR001173">
    <property type="entry name" value="Glyco_trans_2-like"/>
</dbReference>
<comment type="caution">
    <text evidence="6">The sequence shown here is derived from an EMBL/GenBank/DDBJ whole genome shotgun (WGS) entry which is preliminary data.</text>
</comment>
<evidence type="ECO:0000256" key="3">
    <source>
        <dbReference type="ARBA" id="ARBA00022679"/>
    </source>
</evidence>
<evidence type="ECO:0000259" key="5">
    <source>
        <dbReference type="Pfam" id="PF00535"/>
    </source>
</evidence>
<evidence type="ECO:0000256" key="1">
    <source>
        <dbReference type="ARBA" id="ARBA00006739"/>
    </source>
</evidence>
<keyword evidence="4" id="KW-0812">Transmembrane</keyword>
<keyword evidence="4" id="KW-0472">Membrane</keyword>
<dbReference type="PANTHER" id="PTHR43179">
    <property type="entry name" value="RHAMNOSYLTRANSFERASE WBBL"/>
    <property type="match status" value="1"/>
</dbReference>
<reference evidence="6 7" key="1">
    <citation type="journal article" date="2015" name="Nature">
        <title>rRNA introns, odd ribosomes, and small enigmatic genomes across a large radiation of phyla.</title>
        <authorList>
            <person name="Brown C.T."/>
            <person name="Hug L.A."/>
            <person name="Thomas B.C."/>
            <person name="Sharon I."/>
            <person name="Castelle C.J."/>
            <person name="Singh A."/>
            <person name="Wilkins M.J."/>
            <person name="Williams K.H."/>
            <person name="Banfield J.F."/>
        </authorList>
    </citation>
    <scope>NUCLEOTIDE SEQUENCE [LARGE SCALE GENOMIC DNA]</scope>
</reference>
<proteinExistence type="inferred from homology"/>
<dbReference type="EMBL" id="LCIH01000001">
    <property type="protein sequence ID" value="KKT52485.1"/>
    <property type="molecule type" value="Genomic_DNA"/>
</dbReference>
<dbReference type="CDD" id="cd00761">
    <property type="entry name" value="Glyco_tranf_GTA_type"/>
    <property type="match status" value="1"/>
</dbReference>
<gene>
    <name evidence="6" type="ORF">UW44_C0001G0037</name>
</gene>
<keyword evidence="4" id="KW-1133">Transmembrane helix</keyword>
<feature type="transmembrane region" description="Helical" evidence="4">
    <location>
        <begin position="252"/>
        <end position="271"/>
    </location>
</feature>
<dbReference type="Pfam" id="PF00535">
    <property type="entry name" value="Glycos_transf_2"/>
    <property type="match status" value="1"/>
</dbReference>
<evidence type="ECO:0000256" key="4">
    <source>
        <dbReference type="SAM" id="Phobius"/>
    </source>
</evidence>